<dbReference type="Proteomes" id="UP000005396">
    <property type="component" value="Unassembled WGS sequence"/>
</dbReference>
<dbReference type="AlphaFoldDB" id="A8RJY0"/>
<comment type="caution">
    <text evidence="1">The sequence shown here is derived from an EMBL/GenBank/DDBJ whole genome shotgun (WGS) entry which is preliminary data.</text>
</comment>
<reference evidence="1 2" key="2">
    <citation type="submission" date="2007-09" db="EMBL/GenBank/DDBJ databases">
        <title>Draft genome sequence of Clostridium bolteae (ATCC BAA-613).</title>
        <authorList>
            <person name="Sudarsanam P."/>
            <person name="Ley R."/>
            <person name="Guruge J."/>
            <person name="Turnbaugh P.J."/>
            <person name="Mahowald M."/>
            <person name="Liep D."/>
            <person name="Gordon J."/>
        </authorList>
    </citation>
    <scope>NUCLEOTIDE SEQUENCE [LARGE SCALE GENOMIC DNA]</scope>
    <source>
        <strain evidence="2">ATCC BAA-613 / DSM 15670 / CCUG 46953 / JCM 12243 / WAL 16351</strain>
    </source>
</reference>
<gene>
    <name evidence="1" type="ORF">CLOBOL_01065</name>
</gene>
<dbReference type="HOGENOM" id="CLU_3060097_0_0_9"/>
<name>A8RJY0_ENTBW</name>
<evidence type="ECO:0000313" key="1">
    <source>
        <dbReference type="EMBL" id="EDP18703.1"/>
    </source>
</evidence>
<sequence>MECDAIAAPAQFRNRSVSRSFYSSDNLENIMDIENPLTFAQGLRYNGQVKEQC</sequence>
<organism evidence="1 2">
    <name type="scientific">Enterocloster bolteae (strain ATCC BAA-613 / DSM 15670 / CCUG 46953 / JCM 12243 / WAL 16351)</name>
    <name type="common">Clostridium bolteae</name>
    <dbReference type="NCBI Taxonomy" id="411902"/>
    <lineage>
        <taxon>Bacteria</taxon>
        <taxon>Bacillati</taxon>
        <taxon>Bacillota</taxon>
        <taxon>Clostridia</taxon>
        <taxon>Lachnospirales</taxon>
        <taxon>Lachnospiraceae</taxon>
        <taxon>Enterocloster</taxon>
    </lineage>
</organism>
<accession>A8RJY0</accession>
<reference evidence="1 2" key="1">
    <citation type="submission" date="2007-08" db="EMBL/GenBank/DDBJ databases">
        <authorList>
            <person name="Fulton L."/>
            <person name="Clifton S."/>
            <person name="Fulton B."/>
            <person name="Xu J."/>
            <person name="Minx P."/>
            <person name="Pepin K.H."/>
            <person name="Johnson M."/>
            <person name="Thiruvilangam P."/>
            <person name="Bhonagiri V."/>
            <person name="Nash W.E."/>
            <person name="Mardis E.R."/>
            <person name="Wilson R.K."/>
        </authorList>
    </citation>
    <scope>NUCLEOTIDE SEQUENCE [LARGE SCALE GENOMIC DNA]</scope>
    <source>
        <strain evidence="2">ATCC BAA-613 / DSM 15670 / CCUG 46953 / JCM 12243 / WAL 16351</strain>
    </source>
</reference>
<evidence type="ECO:0000313" key="2">
    <source>
        <dbReference type="Proteomes" id="UP000005396"/>
    </source>
</evidence>
<protein>
    <submittedName>
        <fullName evidence="1">Uncharacterized protein</fullName>
    </submittedName>
</protein>
<dbReference type="EMBL" id="ABCC02000011">
    <property type="protein sequence ID" value="EDP18703.1"/>
    <property type="molecule type" value="Genomic_DNA"/>
</dbReference>
<dbReference type="PaxDb" id="411902-CLOBOL_01065"/>
<proteinExistence type="predicted"/>